<dbReference type="SUPFAM" id="SSF46626">
    <property type="entry name" value="Cytochrome c"/>
    <property type="match status" value="1"/>
</dbReference>
<feature type="domain" description="Cytochrome c" evidence="7">
    <location>
        <begin position="34"/>
        <end position="121"/>
    </location>
</feature>
<keyword evidence="1" id="KW-0813">Transport</keyword>
<organism evidence="8 9">
    <name type="scientific">Usitatibacter palustris</name>
    <dbReference type="NCBI Taxonomy" id="2732487"/>
    <lineage>
        <taxon>Bacteria</taxon>
        <taxon>Pseudomonadati</taxon>
        <taxon>Pseudomonadota</taxon>
        <taxon>Betaproteobacteria</taxon>
        <taxon>Nitrosomonadales</taxon>
        <taxon>Usitatibacteraceae</taxon>
        <taxon>Usitatibacter</taxon>
    </lineage>
</organism>
<keyword evidence="9" id="KW-1185">Reference proteome</keyword>
<dbReference type="Gene3D" id="1.10.760.10">
    <property type="entry name" value="Cytochrome c-like domain"/>
    <property type="match status" value="1"/>
</dbReference>
<dbReference type="AlphaFoldDB" id="A0A6M4H174"/>
<reference evidence="8 9" key="1">
    <citation type="submission" date="2020-04" db="EMBL/GenBank/DDBJ databases">
        <title>Usitatibacter rugosus gen. nov., sp. nov. and Usitatibacter palustris sp. nov., novel members of Usitatibacteraceae fam. nov. within the order Nitrosomonadales isolated from soil.</title>
        <authorList>
            <person name="Huber K.J."/>
            <person name="Neumann-Schaal M."/>
            <person name="Geppert A."/>
            <person name="Luckner M."/>
            <person name="Wanner G."/>
            <person name="Overmann J."/>
        </authorList>
    </citation>
    <scope>NUCLEOTIDE SEQUENCE [LARGE SCALE GENOMIC DNA]</scope>
    <source>
        <strain evidence="8 9">Swamp67</strain>
    </source>
</reference>
<dbReference type="GO" id="GO:0009055">
    <property type="term" value="F:electron transfer activity"/>
    <property type="evidence" value="ECO:0007669"/>
    <property type="project" value="InterPro"/>
</dbReference>
<dbReference type="KEGG" id="upl:DSM104440_00031"/>
<evidence type="ECO:0000256" key="6">
    <source>
        <dbReference type="PROSITE-ProRule" id="PRU00433"/>
    </source>
</evidence>
<evidence type="ECO:0000256" key="3">
    <source>
        <dbReference type="ARBA" id="ARBA00022723"/>
    </source>
</evidence>
<evidence type="ECO:0000256" key="2">
    <source>
        <dbReference type="ARBA" id="ARBA00022617"/>
    </source>
</evidence>
<evidence type="ECO:0000256" key="1">
    <source>
        <dbReference type="ARBA" id="ARBA00022448"/>
    </source>
</evidence>
<keyword evidence="4" id="KW-0249">Electron transport</keyword>
<dbReference type="InterPro" id="IPR050597">
    <property type="entry name" value="Cytochrome_c_Oxidase_Subunit"/>
</dbReference>
<dbReference type="InterPro" id="IPR009056">
    <property type="entry name" value="Cyt_c-like_dom"/>
</dbReference>
<gene>
    <name evidence="8" type="primary">cycA</name>
    <name evidence="8" type="ORF">DSM104440_00031</name>
</gene>
<keyword evidence="2 6" id="KW-0349">Heme</keyword>
<dbReference type="GO" id="GO:0020037">
    <property type="term" value="F:heme binding"/>
    <property type="evidence" value="ECO:0007669"/>
    <property type="project" value="InterPro"/>
</dbReference>
<accession>A0A6M4H174</accession>
<dbReference type="Proteomes" id="UP000503096">
    <property type="component" value="Chromosome"/>
</dbReference>
<dbReference type="GO" id="GO:0046872">
    <property type="term" value="F:metal ion binding"/>
    <property type="evidence" value="ECO:0007669"/>
    <property type="project" value="UniProtKB-KW"/>
</dbReference>
<dbReference type="InterPro" id="IPR036909">
    <property type="entry name" value="Cyt_c-like_dom_sf"/>
</dbReference>
<evidence type="ECO:0000256" key="5">
    <source>
        <dbReference type="ARBA" id="ARBA00023004"/>
    </source>
</evidence>
<dbReference type="EMBL" id="CP053073">
    <property type="protein sequence ID" value="QJR13249.1"/>
    <property type="molecule type" value="Genomic_DNA"/>
</dbReference>
<keyword evidence="3 6" id="KW-0479">Metal-binding</keyword>
<dbReference type="Pfam" id="PF00034">
    <property type="entry name" value="Cytochrom_C"/>
    <property type="match status" value="1"/>
</dbReference>
<proteinExistence type="predicted"/>
<evidence type="ECO:0000313" key="9">
    <source>
        <dbReference type="Proteomes" id="UP000503096"/>
    </source>
</evidence>
<sequence>MQGMAAGLSPEDMFNVGSYFERQKPVSGMAKDKALALRGQQVWRGGVKSTGVPACAGCHGAAGRGMPVLNPALAGQHFELTYGWLKAYASGGRTHPVMNAVAAKMTDAEMKAVAEYVSGLR</sequence>
<dbReference type="PANTHER" id="PTHR33751:SF9">
    <property type="entry name" value="CYTOCHROME C4"/>
    <property type="match status" value="1"/>
</dbReference>
<name>A0A6M4H174_9PROT</name>
<keyword evidence="5 6" id="KW-0408">Iron</keyword>
<evidence type="ECO:0000256" key="4">
    <source>
        <dbReference type="ARBA" id="ARBA00022982"/>
    </source>
</evidence>
<dbReference type="PROSITE" id="PS51007">
    <property type="entry name" value="CYTC"/>
    <property type="match status" value="1"/>
</dbReference>
<dbReference type="InParanoid" id="A0A6M4H174"/>
<protein>
    <submittedName>
        <fullName evidence="8">Cytochrome c4</fullName>
    </submittedName>
</protein>
<dbReference type="PANTHER" id="PTHR33751">
    <property type="entry name" value="CBB3-TYPE CYTOCHROME C OXIDASE SUBUNIT FIXP"/>
    <property type="match status" value="1"/>
</dbReference>
<evidence type="ECO:0000259" key="7">
    <source>
        <dbReference type="PROSITE" id="PS51007"/>
    </source>
</evidence>
<evidence type="ECO:0000313" key="8">
    <source>
        <dbReference type="EMBL" id="QJR13249.1"/>
    </source>
</evidence>